<dbReference type="SUPFAM" id="SSF53748">
    <property type="entry name" value="Phosphoglycerate kinase"/>
    <property type="match status" value="1"/>
</dbReference>
<evidence type="ECO:0000256" key="5">
    <source>
        <dbReference type="ARBA" id="ARBA00022777"/>
    </source>
</evidence>
<dbReference type="PRINTS" id="PR00477">
    <property type="entry name" value="PHGLYCKINASE"/>
</dbReference>
<feature type="binding site" evidence="7">
    <location>
        <position position="125"/>
    </location>
    <ligand>
        <name>(2R)-3-phosphoglycerate</name>
        <dbReference type="ChEBI" id="CHEBI:58272"/>
    </ligand>
</feature>
<evidence type="ECO:0000256" key="1">
    <source>
        <dbReference type="ARBA" id="ARBA00000642"/>
    </source>
</evidence>
<feature type="binding site" evidence="7">
    <location>
        <begin position="20"/>
        <end position="22"/>
    </location>
    <ligand>
        <name>substrate</name>
    </ligand>
</feature>
<dbReference type="PROSITE" id="PS00111">
    <property type="entry name" value="PGLYCERATE_KINASE"/>
    <property type="match status" value="1"/>
</dbReference>
<dbReference type="InterPro" id="IPR015824">
    <property type="entry name" value="Phosphoglycerate_kinase_N"/>
</dbReference>
<keyword evidence="5 9" id="KW-0418">Kinase</keyword>
<dbReference type="InterPro" id="IPR001576">
    <property type="entry name" value="Phosphoglycerate_kinase"/>
</dbReference>
<dbReference type="PANTHER" id="PTHR11406">
    <property type="entry name" value="PHOSPHOGLYCERATE KINASE"/>
    <property type="match status" value="1"/>
</dbReference>
<dbReference type="GO" id="GO:0005524">
    <property type="term" value="F:ATP binding"/>
    <property type="evidence" value="ECO:0007669"/>
    <property type="project" value="UniProtKB-KW"/>
</dbReference>
<dbReference type="InterPro" id="IPR015911">
    <property type="entry name" value="Phosphoglycerate_kinase_CS"/>
</dbReference>
<dbReference type="Pfam" id="PF00162">
    <property type="entry name" value="PGK"/>
    <property type="match status" value="2"/>
</dbReference>
<dbReference type="GO" id="GO:0006094">
    <property type="term" value="P:gluconeogenesis"/>
    <property type="evidence" value="ECO:0007669"/>
    <property type="project" value="TreeGrafter"/>
</dbReference>
<reference evidence="10 11" key="1">
    <citation type="journal article" date="2015" name="Nature">
        <title>rRNA introns, odd ribosomes, and small enigmatic genomes across a large radiation of phyla.</title>
        <authorList>
            <person name="Brown C.T."/>
            <person name="Hug L.A."/>
            <person name="Thomas B.C."/>
            <person name="Sharon I."/>
            <person name="Castelle C.J."/>
            <person name="Singh A."/>
            <person name="Wilkins M.J."/>
            <person name="Williams K.H."/>
            <person name="Banfield J.F."/>
        </authorList>
    </citation>
    <scope>NUCLEOTIDE SEQUENCE [LARGE SCALE GENOMIC DNA]</scope>
</reference>
<comment type="similarity">
    <text evidence="9">Belongs to the phosphoglycerate kinase family.</text>
</comment>
<proteinExistence type="inferred from homology"/>
<dbReference type="Gene3D" id="3.40.50.1260">
    <property type="entry name" value="Phosphoglycerate kinase, N-terminal domain"/>
    <property type="match status" value="4"/>
</dbReference>
<feature type="binding site" evidence="7">
    <location>
        <position position="35"/>
    </location>
    <ligand>
        <name>(2R)-3-phosphoglycerate</name>
        <dbReference type="ChEBI" id="CHEBI:58272"/>
    </ligand>
</feature>
<evidence type="ECO:0000256" key="2">
    <source>
        <dbReference type="ARBA" id="ARBA00013061"/>
    </source>
</evidence>
<evidence type="ECO:0000256" key="4">
    <source>
        <dbReference type="ARBA" id="ARBA00022741"/>
    </source>
</evidence>
<keyword evidence="3 9" id="KW-0808">Transferase</keyword>
<accession>A0A0G0R0P9</accession>
<dbReference type="AlphaFoldDB" id="A0A0G0R0P9"/>
<dbReference type="EC" id="2.7.2.3" evidence="2 9"/>
<evidence type="ECO:0000313" key="11">
    <source>
        <dbReference type="Proteomes" id="UP000034301"/>
    </source>
</evidence>
<dbReference type="PATRIC" id="fig|1618776.3.peg.291"/>
<evidence type="ECO:0000256" key="3">
    <source>
        <dbReference type="ARBA" id="ARBA00022679"/>
    </source>
</evidence>
<dbReference type="Proteomes" id="UP000034301">
    <property type="component" value="Unassembled WGS sequence"/>
</dbReference>
<dbReference type="GO" id="GO:0043531">
    <property type="term" value="F:ADP binding"/>
    <property type="evidence" value="ECO:0007669"/>
    <property type="project" value="TreeGrafter"/>
</dbReference>
<keyword evidence="6 8" id="KW-0067">ATP-binding</keyword>
<evidence type="ECO:0000256" key="9">
    <source>
        <dbReference type="RuleBase" id="RU000532"/>
    </source>
</evidence>
<sequence length="339" mass="37675">MRSIKAIKNLKGKTTLVRVDFNVPIKNGKVEDDFRIRASIPTIKFLLKEGAKVILFTHLGKNGEASLEPVIKCFFEISKISPNKVTFFDNIRKFPGEMKNDVVFAKELAKMGDFYVNEAFSVSHRKHASVVLLPKYLPSFAGFQLEKEVKNLSDVFKKTKHPFLFILSGAKFSTKIPLLKKYLKLADYIFVGGALANYLLKAKGYDVRKSLIDEKKYNIKKILNSSKLILPTDFVVKNEAIVDIGDKSVKNLMPLIKKSKLILFNGPLGKYEDGETKATMKVLKLIANSEAESILGGGDTITLVSKMKIKNKFSFVSTGGGATLDFLANGTLPGIKALK</sequence>
<organism evidence="10 11">
    <name type="scientific">Candidatus Nomurabacteria bacterium GW2011_GWF2_40_12</name>
    <dbReference type="NCBI Taxonomy" id="1618776"/>
    <lineage>
        <taxon>Bacteria</taxon>
        <taxon>Candidatus Nomuraibacteriota</taxon>
    </lineage>
</organism>
<dbReference type="GO" id="GO:0006096">
    <property type="term" value="P:glycolytic process"/>
    <property type="evidence" value="ECO:0007669"/>
    <property type="project" value="InterPro"/>
</dbReference>
<dbReference type="PANTHER" id="PTHR11406:SF23">
    <property type="entry name" value="PHOSPHOGLYCERATE KINASE 1, CHLOROPLASTIC-RELATED"/>
    <property type="match status" value="1"/>
</dbReference>
<comment type="caution">
    <text evidence="10">The sequence shown here is derived from an EMBL/GenBank/DDBJ whole genome shotgun (WGS) entry which is preliminary data.</text>
</comment>
<evidence type="ECO:0000256" key="7">
    <source>
        <dbReference type="PIRSR" id="PIRSR000724-1"/>
    </source>
</evidence>
<feature type="binding site" evidence="7">
    <location>
        <position position="92"/>
    </location>
    <ligand>
        <name>(2R)-3-phosphoglycerate</name>
        <dbReference type="ChEBI" id="CHEBI:58272"/>
    </ligand>
</feature>
<evidence type="ECO:0000313" key="10">
    <source>
        <dbReference type="EMBL" id="KKR43306.1"/>
    </source>
</evidence>
<evidence type="ECO:0000256" key="6">
    <source>
        <dbReference type="ARBA" id="ARBA00022840"/>
    </source>
</evidence>
<feature type="binding site" evidence="8">
    <location>
        <begin position="297"/>
        <end position="300"/>
    </location>
    <ligand>
        <name>ATP</name>
        <dbReference type="ChEBI" id="CHEBI:30616"/>
    </ligand>
</feature>
<feature type="binding site" evidence="7">
    <location>
        <begin position="58"/>
        <end position="61"/>
    </location>
    <ligand>
        <name>substrate</name>
    </ligand>
</feature>
<comment type="catalytic activity">
    <reaction evidence="1 9">
        <text>(2R)-3-phosphoglycerate + ATP = (2R)-3-phospho-glyceroyl phosphate + ADP</text>
        <dbReference type="Rhea" id="RHEA:14801"/>
        <dbReference type="ChEBI" id="CHEBI:30616"/>
        <dbReference type="ChEBI" id="CHEBI:57604"/>
        <dbReference type="ChEBI" id="CHEBI:58272"/>
        <dbReference type="ChEBI" id="CHEBI:456216"/>
        <dbReference type="EC" id="2.7.2.3"/>
    </reaction>
</comment>
<name>A0A0G0R0P9_9BACT</name>
<dbReference type="GO" id="GO:0004618">
    <property type="term" value="F:phosphoglycerate kinase activity"/>
    <property type="evidence" value="ECO:0007669"/>
    <property type="project" value="UniProtKB-EC"/>
</dbReference>
<dbReference type="InterPro" id="IPR036043">
    <property type="entry name" value="Phosphoglycerate_kinase_sf"/>
</dbReference>
<evidence type="ECO:0000256" key="8">
    <source>
        <dbReference type="PIRSR" id="PIRSR000724-2"/>
    </source>
</evidence>
<keyword evidence="4" id="KW-0547">Nucleotide-binding</keyword>
<dbReference type="GO" id="GO:0005829">
    <property type="term" value="C:cytosol"/>
    <property type="evidence" value="ECO:0007669"/>
    <property type="project" value="TreeGrafter"/>
</dbReference>
<dbReference type="PIRSF" id="PIRSF000724">
    <property type="entry name" value="Pgk"/>
    <property type="match status" value="1"/>
</dbReference>
<feature type="binding site" evidence="8">
    <location>
        <position position="175"/>
    </location>
    <ligand>
        <name>ATP</name>
        <dbReference type="ChEBI" id="CHEBI:30616"/>
    </ligand>
</feature>
<gene>
    <name evidence="10" type="ORF">UT78_C0005G0030</name>
</gene>
<feature type="binding site" evidence="8">
    <location>
        <position position="272"/>
    </location>
    <ligand>
        <name>ATP</name>
        <dbReference type="ChEBI" id="CHEBI:30616"/>
    </ligand>
</feature>
<dbReference type="EMBL" id="LBYC01000005">
    <property type="protein sequence ID" value="KKR43306.1"/>
    <property type="molecule type" value="Genomic_DNA"/>
</dbReference>
<protein>
    <recommendedName>
        <fullName evidence="2 9">Phosphoglycerate kinase</fullName>
        <ecNumber evidence="2 9">2.7.2.3</ecNumber>
    </recommendedName>
</protein>